<comment type="caution">
    <text evidence="2">The sequence shown here is derived from an EMBL/GenBank/DDBJ whole genome shotgun (WGS) entry which is preliminary data.</text>
</comment>
<feature type="coiled-coil region" evidence="1">
    <location>
        <begin position="17"/>
        <end position="46"/>
    </location>
</feature>
<proteinExistence type="predicted"/>
<accession>A0ABW2PWP0</accession>
<reference evidence="3" key="1">
    <citation type="journal article" date="2019" name="Int. J. Syst. Evol. Microbiol.">
        <title>The Global Catalogue of Microorganisms (GCM) 10K type strain sequencing project: providing services to taxonomists for standard genome sequencing and annotation.</title>
        <authorList>
            <consortium name="The Broad Institute Genomics Platform"/>
            <consortium name="The Broad Institute Genome Sequencing Center for Infectious Disease"/>
            <person name="Wu L."/>
            <person name="Ma J."/>
        </authorList>
    </citation>
    <scope>NUCLEOTIDE SEQUENCE [LARGE SCALE GENOMIC DNA]</scope>
    <source>
        <strain evidence="3">CGMCC 1.16305</strain>
    </source>
</reference>
<dbReference type="Proteomes" id="UP001596505">
    <property type="component" value="Unassembled WGS sequence"/>
</dbReference>
<evidence type="ECO:0000313" key="2">
    <source>
        <dbReference type="EMBL" id="MFC7392706.1"/>
    </source>
</evidence>
<protein>
    <recommendedName>
        <fullName evidence="4">Fur-regulated basic protein B</fullName>
    </recommendedName>
</protein>
<evidence type="ECO:0000256" key="1">
    <source>
        <dbReference type="SAM" id="Coils"/>
    </source>
</evidence>
<evidence type="ECO:0008006" key="4">
    <source>
        <dbReference type="Google" id="ProtNLM"/>
    </source>
</evidence>
<name>A0ABW2PWP0_9BACL</name>
<keyword evidence="1" id="KW-0175">Coiled coil</keyword>
<keyword evidence="3" id="KW-1185">Reference proteome</keyword>
<gene>
    <name evidence="2" type="ORF">ACFQRG_06870</name>
</gene>
<sequence>MSKMKIDHNTLKNNMKIKSLQQKLKSAKSTKEMEELLKKIDDLREKNKH</sequence>
<dbReference type="EMBL" id="JBHTCO010000005">
    <property type="protein sequence ID" value="MFC7392706.1"/>
    <property type="molecule type" value="Genomic_DNA"/>
</dbReference>
<evidence type="ECO:0000313" key="3">
    <source>
        <dbReference type="Proteomes" id="UP001596505"/>
    </source>
</evidence>
<organism evidence="2 3">
    <name type="scientific">Scopulibacillus cellulosilyticus</name>
    <dbReference type="NCBI Taxonomy" id="2665665"/>
    <lineage>
        <taxon>Bacteria</taxon>
        <taxon>Bacillati</taxon>
        <taxon>Bacillota</taxon>
        <taxon>Bacilli</taxon>
        <taxon>Bacillales</taxon>
        <taxon>Sporolactobacillaceae</taxon>
        <taxon>Scopulibacillus</taxon>
    </lineage>
</organism>